<gene>
    <name evidence="4" type="primary">LOC111020757</name>
</gene>
<dbReference type="AlphaFoldDB" id="A0A6J1DJX9"/>
<accession>A0A6J1DJX9</accession>
<feature type="compositionally biased region" description="Basic and acidic residues" evidence="1">
    <location>
        <begin position="436"/>
        <end position="462"/>
    </location>
</feature>
<feature type="domain" description="DUF1985" evidence="2">
    <location>
        <begin position="66"/>
        <end position="197"/>
    </location>
</feature>
<dbReference type="RefSeq" id="XP_022153201.1">
    <property type="nucleotide sequence ID" value="XM_022297509.1"/>
</dbReference>
<organism evidence="3 4">
    <name type="scientific">Momordica charantia</name>
    <name type="common">Bitter gourd</name>
    <name type="synonym">Balsam pear</name>
    <dbReference type="NCBI Taxonomy" id="3673"/>
    <lineage>
        <taxon>Eukaryota</taxon>
        <taxon>Viridiplantae</taxon>
        <taxon>Streptophyta</taxon>
        <taxon>Embryophyta</taxon>
        <taxon>Tracheophyta</taxon>
        <taxon>Spermatophyta</taxon>
        <taxon>Magnoliopsida</taxon>
        <taxon>eudicotyledons</taxon>
        <taxon>Gunneridae</taxon>
        <taxon>Pentapetalae</taxon>
        <taxon>rosids</taxon>
        <taxon>fabids</taxon>
        <taxon>Cucurbitales</taxon>
        <taxon>Cucurbitaceae</taxon>
        <taxon>Momordiceae</taxon>
        <taxon>Momordica</taxon>
    </lineage>
</organism>
<proteinExistence type="predicted"/>
<dbReference type="Proteomes" id="UP000504603">
    <property type="component" value="Unplaced"/>
</dbReference>
<keyword evidence="3" id="KW-1185">Reference proteome</keyword>
<evidence type="ECO:0000313" key="3">
    <source>
        <dbReference type="Proteomes" id="UP000504603"/>
    </source>
</evidence>
<dbReference type="KEGG" id="mcha:111020757"/>
<feature type="region of interest" description="Disordered" evidence="1">
    <location>
        <begin position="419"/>
        <end position="483"/>
    </location>
</feature>
<dbReference type="Pfam" id="PF09331">
    <property type="entry name" value="DUF1985"/>
    <property type="match status" value="1"/>
</dbReference>
<dbReference type="PANTHER" id="PTHR48449:SF1">
    <property type="entry name" value="DUF1985 DOMAIN-CONTAINING PROTEIN"/>
    <property type="match status" value="1"/>
</dbReference>
<evidence type="ECO:0000256" key="1">
    <source>
        <dbReference type="SAM" id="MobiDB-lite"/>
    </source>
</evidence>
<evidence type="ECO:0000259" key="2">
    <source>
        <dbReference type="Pfam" id="PF09331"/>
    </source>
</evidence>
<sequence length="497" mass="56703">MDLRLIIDRNDWFPATLTNLAHIDKTSTRIKARLTPTQLDMFRQTCFGPILDIDVVFNGPLIHHLLLREVEEPRQDVISFDLFGKRVSFGKREFDLITGLSHRMNRVDNHIPGRRLRARYFKDGVRVKCSELEKIFLEDVFYDDEDVVKVRIVYFIELAMMGKERKQFIDTALLGVVDRWEVFCNYDWSSMIFDRTIWSLKNALKDKLSVYQQKATADPSHVETYSLYGFPYAFQVWAYETISTLSDDAIPRLLRWSCIYSCGFRVLTSEVFDNTRSKVKEHLLATDAKEQHMVRVILPPEVRVIPDPPAVPDRAVVPDPPASPERAAVPDPPADVEMGPLEDPVVDAHAVDEARPSANDGEGLEKRLKKNKFKKRISRRLKRLDNCVGAIEDKLGDFGVALKGIQIYLKKLAKGKFPDSSKYFGGGGGPDDDGPSDQRPDESPKPDGGRKSMDEDQRSDEDQRTDEDLETEKEPTSGHGVSTLYRCGRAVPFFEYL</sequence>
<dbReference type="InterPro" id="IPR015410">
    <property type="entry name" value="DUF1985"/>
</dbReference>
<feature type="region of interest" description="Disordered" evidence="1">
    <location>
        <begin position="315"/>
        <end position="340"/>
    </location>
</feature>
<dbReference type="GeneID" id="111020757"/>
<reference evidence="4" key="1">
    <citation type="submission" date="2025-08" db="UniProtKB">
        <authorList>
            <consortium name="RefSeq"/>
        </authorList>
    </citation>
    <scope>IDENTIFICATION</scope>
    <source>
        <strain evidence="4">OHB3-1</strain>
    </source>
</reference>
<protein>
    <submittedName>
        <fullName evidence="4">Uncharacterized protein LOC111020757</fullName>
    </submittedName>
</protein>
<evidence type="ECO:0000313" key="4">
    <source>
        <dbReference type="RefSeq" id="XP_022153201.1"/>
    </source>
</evidence>
<dbReference type="PANTHER" id="PTHR48449">
    <property type="entry name" value="DUF1985 DOMAIN-CONTAINING PROTEIN"/>
    <property type="match status" value="1"/>
</dbReference>
<dbReference type="OrthoDB" id="1930729at2759"/>
<name>A0A6J1DJX9_MOMCH</name>